<dbReference type="RefSeq" id="WP_175048042.1">
    <property type="nucleotide sequence ID" value="NZ_WWCX01000012.1"/>
</dbReference>
<proteinExistence type="predicted"/>
<gene>
    <name evidence="1" type="ORF">GTP90_10155</name>
</gene>
<accession>A0A845GNL7</accession>
<dbReference type="AlphaFoldDB" id="A0A845GNL7"/>
<evidence type="ECO:0000313" key="1">
    <source>
        <dbReference type="EMBL" id="MYM94219.1"/>
    </source>
</evidence>
<dbReference type="EMBL" id="WWCX01000012">
    <property type="protein sequence ID" value="MYM94219.1"/>
    <property type="molecule type" value="Genomic_DNA"/>
</dbReference>
<name>A0A845GNL7_9BURK</name>
<dbReference type="Proteomes" id="UP000447355">
    <property type="component" value="Unassembled WGS sequence"/>
</dbReference>
<reference evidence="1" key="1">
    <citation type="submission" date="2019-12" db="EMBL/GenBank/DDBJ databases">
        <title>Novel species isolated from a subtropical stream in China.</title>
        <authorList>
            <person name="Lu H."/>
        </authorList>
    </citation>
    <scope>NUCLEOTIDE SEQUENCE [LARGE SCALE GENOMIC DNA]</scope>
    <source>
        <strain evidence="1">FT81W</strain>
    </source>
</reference>
<comment type="caution">
    <text evidence="1">The sequence shown here is derived from an EMBL/GenBank/DDBJ whole genome shotgun (WGS) entry which is preliminary data.</text>
</comment>
<evidence type="ECO:0000313" key="2">
    <source>
        <dbReference type="Proteomes" id="UP000447355"/>
    </source>
</evidence>
<organism evidence="1 2">
    <name type="scientific">Duganella vulcania</name>
    <dbReference type="NCBI Taxonomy" id="2692166"/>
    <lineage>
        <taxon>Bacteria</taxon>
        <taxon>Pseudomonadati</taxon>
        <taxon>Pseudomonadota</taxon>
        <taxon>Betaproteobacteria</taxon>
        <taxon>Burkholderiales</taxon>
        <taxon>Oxalobacteraceae</taxon>
        <taxon>Telluria group</taxon>
        <taxon>Duganella</taxon>
    </lineage>
</organism>
<sequence length="53" mass="5790">MVATMSVNVSPSTLFAPAAPAPVSVHHDAVPGQGWTEPERRKFRLRLEDVAFD</sequence>
<protein>
    <submittedName>
        <fullName evidence="1">Uncharacterized protein</fullName>
    </submittedName>
</protein>